<dbReference type="InterPro" id="IPR001881">
    <property type="entry name" value="EGF-like_Ca-bd_dom"/>
</dbReference>
<dbReference type="PROSITE" id="PS00022">
    <property type="entry name" value="EGF_1"/>
    <property type="match status" value="1"/>
</dbReference>
<evidence type="ECO:0000313" key="14">
    <source>
        <dbReference type="Proteomes" id="UP001497623"/>
    </source>
</evidence>
<dbReference type="SUPFAM" id="SSF57184">
    <property type="entry name" value="Growth factor receptor domain"/>
    <property type="match status" value="1"/>
</dbReference>
<evidence type="ECO:0000259" key="11">
    <source>
        <dbReference type="PROSITE" id="PS00022"/>
    </source>
</evidence>
<organism evidence="13 14">
    <name type="scientific">Meganyctiphanes norvegica</name>
    <name type="common">Northern krill</name>
    <name type="synonym">Thysanopoda norvegica</name>
    <dbReference type="NCBI Taxonomy" id="48144"/>
    <lineage>
        <taxon>Eukaryota</taxon>
        <taxon>Metazoa</taxon>
        <taxon>Ecdysozoa</taxon>
        <taxon>Arthropoda</taxon>
        <taxon>Crustacea</taxon>
        <taxon>Multicrustacea</taxon>
        <taxon>Malacostraca</taxon>
        <taxon>Eumalacostraca</taxon>
        <taxon>Eucarida</taxon>
        <taxon>Euphausiacea</taxon>
        <taxon>Euphausiidae</taxon>
        <taxon>Meganyctiphanes</taxon>
    </lineage>
</organism>
<reference evidence="13 14" key="1">
    <citation type="submission" date="2024-05" db="EMBL/GenBank/DDBJ databases">
        <authorList>
            <person name="Wallberg A."/>
        </authorList>
    </citation>
    <scope>NUCLEOTIDE SEQUENCE [LARGE SCALE GENOMIC DNA]</scope>
</reference>
<accession>A0AAV2PVU4</accession>
<keyword evidence="8" id="KW-0325">Glycoprotein</keyword>
<evidence type="ECO:0000256" key="1">
    <source>
        <dbReference type="ARBA" id="ARBA00004613"/>
    </source>
</evidence>
<evidence type="ECO:0000256" key="5">
    <source>
        <dbReference type="ARBA" id="ARBA00022737"/>
    </source>
</evidence>
<protein>
    <recommendedName>
        <fullName evidence="11 12">EGF-like domain-containing protein</fullName>
    </recommendedName>
</protein>
<keyword evidence="2" id="KW-0964">Secreted</keyword>
<dbReference type="PANTHER" id="PTHR47333">
    <property type="entry name" value="VON WILLEBRAND FACTOR C AND EGF DOMAIN-CONTAINING PROTEIN"/>
    <property type="match status" value="1"/>
</dbReference>
<keyword evidence="3" id="KW-0245">EGF-like domain</keyword>
<dbReference type="FunFam" id="2.10.25.10:FF:000240">
    <property type="entry name" value="Vitamin K-dependent protein S"/>
    <property type="match status" value="1"/>
</dbReference>
<sequence length="474" mass="52918">MRMPWLWGAWPGLLLGVLAICNSLPGEALATGAEDLPPLTKHMKNVCEYQRVELLLSDQETDATALKHADHCPDNDTDCIAAAQNRTEATSTVHLQNKTVTVFACCPGWARANGSLELHNDTVGKEDDLQQASKAASNEGCTEQANSETRYNDYGDLVSWGDIDYYDDFSEENLELNDGDVEKNTDDKIESDSNEDIFDIYEYVSDSADIKNMIHPKHKPKDISFSKPTFEKILNEDGDMSSNNKKSTKNKNPKHRSKNPRRRHNTHHSHHKANRKHDMFLEEHAADAEALKRSSRKISKGTTGYDAYSITVIRDGKKDKKGSHGSDNSSSAHNHRRRPSRYQEQVARPEETVTRDTAIYAVCGRKFCYNGGRCVYGRCICSAGFFGARCQYDRNECALNNGGCDHECKNTVGSFKCCCRSGFALDHDQRSCIDVDECSDHNGGCSDLCLNTNGSYQCRCPSGRRLLPDGRTCS</sequence>
<dbReference type="GO" id="GO:0005576">
    <property type="term" value="C:extracellular region"/>
    <property type="evidence" value="ECO:0007669"/>
    <property type="project" value="UniProtKB-SubCell"/>
</dbReference>
<keyword evidence="7" id="KW-1015">Disulfide bond</keyword>
<feature type="compositionally biased region" description="Basic residues" evidence="9">
    <location>
        <begin position="246"/>
        <end position="275"/>
    </location>
</feature>
<evidence type="ECO:0000259" key="12">
    <source>
        <dbReference type="PROSITE" id="PS01186"/>
    </source>
</evidence>
<feature type="signal peptide" evidence="10">
    <location>
        <begin position="1"/>
        <end position="19"/>
    </location>
</feature>
<dbReference type="InterPro" id="IPR018097">
    <property type="entry name" value="EGF_Ca-bd_CS"/>
</dbReference>
<evidence type="ECO:0000256" key="2">
    <source>
        <dbReference type="ARBA" id="ARBA00022525"/>
    </source>
</evidence>
<evidence type="ECO:0000256" key="9">
    <source>
        <dbReference type="SAM" id="MobiDB-lite"/>
    </source>
</evidence>
<keyword evidence="14" id="KW-1185">Reference proteome</keyword>
<evidence type="ECO:0000256" key="8">
    <source>
        <dbReference type="ARBA" id="ARBA00023180"/>
    </source>
</evidence>
<dbReference type="GO" id="GO:0005509">
    <property type="term" value="F:calcium ion binding"/>
    <property type="evidence" value="ECO:0007669"/>
    <property type="project" value="InterPro"/>
</dbReference>
<dbReference type="SMART" id="SM00181">
    <property type="entry name" value="EGF"/>
    <property type="match status" value="3"/>
</dbReference>
<feature type="region of interest" description="Disordered" evidence="9">
    <location>
        <begin position="234"/>
        <end position="279"/>
    </location>
</feature>
<dbReference type="EMBL" id="CAXKWB010001423">
    <property type="protein sequence ID" value="CAL4064330.1"/>
    <property type="molecule type" value="Genomic_DNA"/>
</dbReference>
<evidence type="ECO:0000256" key="10">
    <source>
        <dbReference type="SAM" id="SignalP"/>
    </source>
</evidence>
<dbReference type="Pfam" id="PF14670">
    <property type="entry name" value="FXa_inhibition"/>
    <property type="match status" value="2"/>
</dbReference>
<feature type="domain" description="EGF-like" evidence="11 12">
    <location>
        <begin position="379"/>
        <end position="390"/>
    </location>
</feature>
<dbReference type="Proteomes" id="UP001497623">
    <property type="component" value="Unassembled WGS sequence"/>
</dbReference>
<dbReference type="InterPro" id="IPR052080">
    <property type="entry name" value="vWF_C/EGF_Fibrillin"/>
</dbReference>
<dbReference type="AlphaFoldDB" id="A0AAV2PVU4"/>
<gene>
    <name evidence="13" type="ORF">MNOR_LOCUS3979</name>
</gene>
<evidence type="ECO:0000313" key="13">
    <source>
        <dbReference type="EMBL" id="CAL4064330.1"/>
    </source>
</evidence>
<evidence type="ECO:0000256" key="7">
    <source>
        <dbReference type="ARBA" id="ARBA00023157"/>
    </source>
</evidence>
<dbReference type="SMART" id="SM00179">
    <property type="entry name" value="EGF_CA"/>
    <property type="match status" value="2"/>
</dbReference>
<name>A0AAV2PVU4_MEGNR</name>
<feature type="chain" id="PRO_5043898318" description="EGF-like domain-containing protein" evidence="10">
    <location>
        <begin position="20"/>
        <end position="474"/>
    </location>
</feature>
<evidence type="ECO:0000256" key="3">
    <source>
        <dbReference type="ARBA" id="ARBA00022536"/>
    </source>
</evidence>
<comment type="subcellular location">
    <subcellularLocation>
        <location evidence="1">Secreted</location>
    </subcellularLocation>
</comment>
<feature type="region of interest" description="Disordered" evidence="9">
    <location>
        <begin position="315"/>
        <end position="351"/>
    </location>
</feature>
<evidence type="ECO:0000256" key="4">
    <source>
        <dbReference type="ARBA" id="ARBA00022729"/>
    </source>
</evidence>
<dbReference type="FunFam" id="2.10.25.10:FF:000008">
    <property type="entry name" value="Signal peptide, CUB domain, EGF-like 2"/>
    <property type="match status" value="1"/>
</dbReference>
<dbReference type="PROSITE" id="PS01186">
    <property type="entry name" value="EGF_2"/>
    <property type="match status" value="1"/>
</dbReference>
<evidence type="ECO:0000256" key="6">
    <source>
        <dbReference type="ARBA" id="ARBA00022837"/>
    </source>
</evidence>
<dbReference type="InterPro" id="IPR000742">
    <property type="entry name" value="EGF"/>
</dbReference>
<keyword evidence="6" id="KW-0106">Calcium</keyword>
<dbReference type="CDD" id="cd00054">
    <property type="entry name" value="EGF_CA"/>
    <property type="match status" value="1"/>
</dbReference>
<keyword evidence="5" id="KW-0677">Repeat</keyword>
<comment type="caution">
    <text evidence="13">The sequence shown here is derived from an EMBL/GenBank/DDBJ whole genome shotgun (WGS) entry which is preliminary data.</text>
</comment>
<dbReference type="Gene3D" id="2.10.25.10">
    <property type="entry name" value="Laminin"/>
    <property type="match status" value="2"/>
</dbReference>
<keyword evidence="4 10" id="KW-0732">Signal</keyword>
<proteinExistence type="predicted"/>
<dbReference type="PROSITE" id="PS01187">
    <property type="entry name" value="EGF_CA"/>
    <property type="match status" value="1"/>
</dbReference>
<dbReference type="PANTHER" id="PTHR47333:SF4">
    <property type="entry name" value="EGF-LIKE DOMAIN-CONTAINING PROTEIN"/>
    <property type="match status" value="1"/>
</dbReference>
<dbReference type="InterPro" id="IPR009030">
    <property type="entry name" value="Growth_fac_rcpt_cys_sf"/>
</dbReference>
<feature type="compositionally biased region" description="Basic and acidic residues" evidence="9">
    <location>
        <begin position="315"/>
        <end position="324"/>
    </location>
</feature>
<feature type="non-terminal residue" evidence="13">
    <location>
        <position position="474"/>
    </location>
</feature>